<gene>
    <name evidence="1" type="ORF">ABT39_MTgene2414</name>
</gene>
<reference evidence="1" key="1">
    <citation type="journal article" date="2015" name="Genome Biol. Evol.">
        <title>Organellar Genomes of White Spruce (Picea glauca): Assembly and Annotation.</title>
        <authorList>
            <person name="Jackman S.D."/>
            <person name="Warren R.L."/>
            <person name="Gibb E.A."/>
            <person name="Vandervalk B.P."/>
            <person name="Mohamadi H."/>
            <person name="Chu J."/>
            <person name="Raymond A."/>
            <person name="Pleasance S."/>
            <person name="Coope R."/>
            <person name="Wildung M.R."/>
            <person name="Ritland C.E."/>
            <person name="Bousquet J."/>
            <person name="Jones S.J."/>
            <person name="Bohlmann J."/>
            <person name="Birol I."/>
        </authorList>
    </citation>
    <scope>NUCLEOTIDE SEQUENCE [LARGE SCALE GENOMIC DNA]</scope>
    <source>
        <tissue evidence="1">Flushing bud</tissue>
    </source>
</reference>
<dbReference type="AlphaFoldDB" id="A0A101LUH3"/>
<keyword evidence="1" id="KW-0496">Mitochondrion</keyword>
<dbReference type="EMBL" id="LKAM01000017">
    <property type="protein sequence ID" value="KUM45579.1"/>
    <property type="molecule type" value="Genomic_DNA"/>
</dbReference>
<proteinExistence type="predicted"/>
<organism evidence="1">
    <name type="scientific">Picea glauca</name>
    <name type="common">White spruce</name>
    <name type="synonym">Pinus glauca</name>
    <dbReference type="NCBI Taxonomy" id="3330"/>
    <lineage>
        <taxon>Eukaryota</taxon>
        <taxon>Viridiplantae</taxon>
        <taxon>Streptophyta</taxon>
        <taxon>Embryophyta</taxon>
        <taxon>Tracheophyta</taxon>
        <taxon>Spermatophyta</taxon>
        <taxon>Pinopsida</taxon>
        <taxon>Pinidae</taxon>
        <taxon>Conifers I</taxon>
        <taxon>Pinales</taxon>
        <taxon>Pinaceae</taxon>
        <taxon>Picea</taxon>
    </lineage>
</organism>
<name>A0A101LUH3_PICGL</name>
<sequence>MGGSKEIGIGRYIGINISPSASQYACGDLRRWSHGLGIESRPVLRSPLQTACPLPLSYPARHHHSFLHSPPLYLYLRWPIAWRANLLPAPPVTRAFI</sequence>
<geneLocation type="mitochondrion" evidence="1"/>
<accession>A0A101LUH3</accession>
<protein>
    <submittedName>
        <fullName evidence="1">Uncharacterized protein</fullName>
    </submittedName>
</protein>
<comment type="caution">
    <text evidence="1">The sequence shown here is derived from an EMBL/GenBank/DDBJ whole genome shotgun (WGS) entry which is preliminary data.</text>
</comment>
<evidence type="ECO:0000313" key="1">
    <source>
        <dbReference type="EMBL" id="KUM45579.1"/>
    </source>
</evidence>